<feature type="transmembrane region" description="Helical" evidence="1">
    <location>
        <begin position="7"/>
        <end position="28"/>
    </location>
</feature>
<sequence length="139" mass="16107">MSRRLRAFMLATDIGFLVYWIITALQVLPKELLYKDYNNDIAMAWNWSFVPLDLVISVTGLLAIYYFKRDNPQWLPLSIISLTLTFCSGLQAISFWVIRMDFDWMWWAPNLLLLVYPLFFLPGLVCRFTQSAAKIGGAA</sequence>
<evidence type="ECO:0000313" key="2">
    <source>
        <dbReference type="EMBL" id="MCR2803987.1"/>
    </source>
</evidence>
<name>A0A9X2MPR2_9BACL</name>
<accession>A0A9X2MPR2</accession>
<keyword evidence="3" id="KW-1185">Reference proteome</keyword>
<dbReference type="Proteomes" id="UP001141950">
    <property type="component" value="Unassembled WGS sequence"/>
</dbReference>
<dbReference type="EMBL" id="JANIPJ010000005">
    <property type="protein sequence ID" value="MCR2803987.1"/>
    <property type="molecule type" value="Genomic_DNA"/>
</dbReference>
<dbReference type="Pfam" id="PF17314">
    <property type="entry name" value="DUF5360"/>
    <property type="match status" value="1"/>
</dbReference>
<protein>
    <submittedName>
        <fullName evidence="2">YvaD family protein</fullName>
    </submittedName>
</protein>
<dbReference type="InterPro" id="IPR020348">
    <property type="entry name" value="Uncharacterised_YvaD"/>
</dbReference>
<organism evidence="2 3">
    <name type="scientific">Paenibacillus soyae</name>
    <dbReference type="NCBI Taxonomy" id="2969249"/>
    <lineage>
        <taxon>Bacteria</taxon>
        <taxon>Bacillati</taxon>
        <taxon>Bacillota</taxon>
        <taxon>Bacilli</taxon>
        <taxon>Bacillales</taxon>
        <taxon>Paenibacillaceae</taxon>
        <taxon>Paenibacillus</taxon>
    </lineage>
</organism>
<reference evidence="2" key="1">
    <citation type="submission" date="2022-08" db="EMBL/GenBank/DDBJ databases">
        <title>The genomic sequence of strain Paenibacillus sp. SCIV0701.</title>
        <authorList>
            <person name="Zhao H."/>
        </authorList>
    </citation>
    <scope>NUCLEOTIDE SEQUENCE</scope>
    <source>
        <strain evidence="2">SCIV0701</strain>
    </source>
</reference>
<keyword evidence="1" id="KW-0472">Membrane</keyword>
<dbReference type="RefSeq" id="WP_257444735.1">
    <property type="nucleotide sequence ID" value="NZ_JANIPJ010000005.1"/>
</dbReference>
<evidence type="ECO:0000313" key="3">
    <source>
        <dbReference type="Proteomes" id="UP001141950"/>
    </source>
</evidence>
<comment type="caution">
    <text evidence="2">The sequence shown here is derived from an EMBL/GenBank/DDBJ whole genome shotgun (WGS) entry which is preliminary data.</text>
</comment>
<proteinExistence type="predicted"/>
<keyword evidence="1" id="KW-1133">Transmembrane helix</keyword>
<evidence type="ECO:0000256" key="1">
    <source>
        <dbReference type="SAM" id="Phobius"/>
    </source>
</evidence>
<dbReference type="AlphaFoldDB" id="A0A9X2MPR2"/>
<feature type="transmembrane region" description="Helical" evidence="1">
    <location>
        <begin position="104"/>
        <end position="125"/>
    </location>
</feature>
<feature type="transmembrane region" description="Helical" evidence="1">
    <location>
        <begin position="74"/>
        <end position="98"/>
    </location>
</feature>
<gene>
    <name evidence="2" type="ORF">NQZ67_08875</name>
</gene>
<keyword evidence="1" id="KW-0812">Transmembrane</keyword>
<feature type="transmembrane region" description="Helical" evidence="1">
    <location>
        <begin position="48"/>
        <end position="67"/>
    </location>
</feature>